<reference evidence="1 2" key="1">
    <citation type="journal article" date="2020" name="Mol. Biol. Evol.">
        <title>Distinct Expression and Methylation Patterns for Genes with Different Fates following a Single Whole-Genome Duplication in Flowering Plants.</title>
        <authorList>
            <person name="Shi T."/>
            <person name="Rahmani R.S."/>
            <person name="Gugger P.F."/>
            <person name="Wang M."/>
            <person name="Li H."/>
            <person name="Zhang Y."/>
            <person name="Li Z."/>
            <person name="Wang Q."/>
            <person name="Van de Peer Y."/>
            <person name="Marchal K."/>
            <person name="Chen J."/>
        </authorList>
    </citation>
    <scope>NUCLEOTIDE SEQUENCE [LARGE SCALE GENOMIC DNA]</scope>
    <source>
        <tissue evidence="1">Leaf</tissue>
    </source>
</reference>
<sequence length="52" mass="5929">MYIGNISRLAELQSRIETFLKGNISFIGVGELEWRGERERERPDGDVNGCCL</sequence>
<dbReference type="AlphaFoldDB" id="A0A822ZDX3"/>
<keyword evidence="2" id="KW-1185">Reference proteome</keyword>
<proteinExistence type="predicted"/>
<comment type="caution">
    <text evidence="1">The sequence shown here is derived from an EMBL/GenBank/DDBJ whole genome shotgun (WGS) entry which is preliminary data.</text>
</comment>
<dbReference type="Proteomes" id="UP000607653">
    <property type="component" value="Unassembled WGS sequence"/>
</dbReference>
<dbReference type="EMBL" id="DUZY01000006">
    <property type="protein sequence ID" value="DAD43087.1"/>
    <property type="molecule type" value="Genomic_DNA"/>
</dbReference>
<protein>
    <submittedName>
        <fullName evidence="1">Uncharacterized protein</fullName>
    </submittedName>
</protein>
<evidence type="ECO:0000313" key="1">
    <source>
        <dbReference type="EMBL" id="DAD43087.1"/>
    </source>
</evidence>
<name>A0A822ZDX3_NELNU</name>
<organism evidence="1 2">
    <name type="scientific">Nelumbo nucifera</name>
    <name type="common">Sacred lotus</name>
    <dbReference type="NCBI Taxonomy" id="4432"/>
    <lineage>
        <taxon>Eukaryota</taxon>
        <taxon>Viridiplantae</taxon>
        <taxon>Streptophyta</taxon>
        <taxon>Embryophyta</taxon>
        <taxon>Tracheophyta</taxon>
        <taxon>Spermatophyta</taxon>
        <taxon>Magnoliopsida</taxon>
        <taxon>Proteales</taxon>
        <taxon>Nelumbonaceae</taxon>
        <taxon>Nelumbo</taxon>
    </lineage>
</organism>
<evidence type="ECO:0000313" key="2">
    <source>
        <dbReference type="Proteomes" id="UP000607653"/>
    </source>
</evidence>
<gene>
    <name evidence="1" type="ORF">HUJ06_001317</name>
</gene>
<accession>A0A822ZDX3</accession>